<dbReference type="PROSITE" id="PS50002">
    <property type="entry name" value="SH3"/>
    <property type="match status" value="1"/>
</dbReference>
<dbReference type="SUPFAM" id="SSF50044">
    <property type="entry name" value="SH3-domain"/>
    <property type="match status" value="1"/>
</dbReference>
<dbReference type="EMBL" id="JAKWFO010000005">
    <property type="protein sequence ID" value="KAI9635235.1"/>
    <property type="molecule type" value="Genomic_DNA"/>
</dbReference>
<dbReference type="CDD" id="cd00174">
    <property type="entry name" value="SH3"/>
    <property type="match status" value="1"/>
</dbReference>
<dbReference type="GO" id="GO:0030833">
    <property type="term" value="P:regulation of actin filament polymerization"/>
    <property type="evidence" value="ECO:0007669"/>
    <property type="project" value="TreeGrafter"/>
</dbReference>
<evidence type="ECO:0000256" key="4">
    <source>
        <dbReference type="ARBA" id="ARBA00023136"/>
    </source>
</evidence>
<keyword evidence="3" id="KW-1003">Cell membrane</keyword>
<feature type="region of interest" description="Disordered" evidence="6">
    <location>
        <begin position="30"/>
        <end position="97"/>
    </location>
</feature>
<name>A0AA38LU01_9TREE</name>
<dbReference type="GO" id="GO:0005886">
    <property type="term" value="C:plasma membrane"/>
    <property type="evidence" value="ECO:0007669"/>
    <property type="project" value="UniProtKB-SubCell"/>
</dbReference>
<comment type="caution">
    <text evidence="8">The sequence shown here is derived from an EMBL/GenBank/DDBJ whole genome shotgun (WGS) entry which is preliminary data.</text>
</comment>
<keyword evidence="4" id="KW-0472">Membrane</keyword>
<dbReference type="RefSeq" id="XP_052945012.1">
    <property type="nucleotide sequence ID" value="XM_053088559.1"/>
</dbReference>
<comment type="subcellular location">
    <subcellularLocation>
        <location evidence="1">Cell membrane</location>
    </subcellularLocation>
</comment>
<dbReference type="Pfam" id="PF00018">
    <property type="entry name" value="SH3_1"/>
    <property type="match status" value="1"/>
</dbReference>
<dbReference type="PRINTS" id="PR00452">
    <property type="entry name" value="SH3DOMAIN"/>
</dbReference>
<keyword evidence="9" id="KW-1185">Reference proteome</keyword>
<evidence type="ECO:0000313" key="9">
    <source>
        <dbReference type="Proteomes" id="UP001164286"/>
    </source>
</evidence>
<dbReference type="AlphaFoldDB" id="A0AA38LU01"/>
<feature type="domain" description="SH3" evidence="7">
    <location>
        <begin position="201"/>
        <end position="259"/>
    </location>
</feature>
<sequence>MFSNLTYDDKVAFFDLLDEYFESRPHLLGGGGGGGGHVTSPVASASSNSRTLPPMAPPIAAGRTLPPMQSPTSPPPRAPSAGGGGFGFGQQQQSGEKPDMATRMIMGGLKMGTSGARTGLGMLSKNQAAMDALGKVGAAAIVNSAHGSLNRAGGPQQQQGQGQEASPTSPSAGMAGMNMSGPPPARGGAPPRRAAAPVAAAEMGQARALYDYDASDGGDLGVKEGQVIYVSQKTSADWWTCEDANGRKGLVPSAYLKEL</sequence>
<evidence type="ECO:0000256" key="5">
    <source>
        <dbReference type="PROSITE-ProRule" id="PRU00192"/>
    </source>
</evidence>
<dbReference type="GO" id="GO:0005634">
    <property type="term" value="C:nucleus"/>
    <property type="evidence" value="ECO:0007669"/>
    <property type="project" value="TreeGrafter"/>
</dbReference>
<reference evidence="8" key="1">
    <citation type="journal article" date="2022" name="G3 (Bethesda)">
        <title>High quality genome of the basidiomycete yeast Dioszegia hungarica PDD-24b-2 isolated from cloud water.</title>
        <authorList>
            <person name="Jarrige D."/>
            <person name="Haridas S."/>
            <person name="Bleykasten-Grosshans C."/>
            <person name="Joly M."/>
            <person name="Nadalig T."/>
            <person name="Sancelme M."/>
            <person name="Vuilleumier S."/>
            <person name="Grigoriev I.V."/>
            <person name="Amato P."/>
            <person name="Bringel F."/>
        </authorList>
    </citation>
    <scope>NUCLEOTIDE SEQUENCE</scope>
    <source>
        <strain evidence="8">PDD-24b-2</strain>
    </source>
</reference>
<dbReference type="PANTHER" id="PTHR15735">
    <property type="entry name" value="FCH AND DOUBLE SH3 DOMAINS PROTEIN"/>
    <property type="match status" value="1"/>
</dbReference>
<feature type="compositionally biased region" description="Polar residues" evidence="6">
    <location>
        <begin position="41"/>
        <end position="51"/>
    </location>
</feature>
<keyword evidence="2 5" id="KW-0728">SH3 domain</keyword>
<protein>
    <recommendedName>
        <fullName evidence="7">SH3 domain-containing protein</fullName>
    </recommendedName>
</protein>
<dbReference type="SMART" id="SM00326">
    <property type="entry name" value="SH3"/>
    <property type="match status" value="1"/>
</dbReference>
<feature type="compositionally biased region" description="Low complexity" evidence="6">
    <location>
        <begin position="186"/>
        <end position="199"/>
    </location>
</feature>
<dbReference type="PRINTS" id="PR00499">
    <property type="entry name" value="P67PHOX"/>
</dbReference>
<evidence type="ECO:0000259" key="7">
    <source>
        <dbReference type="PROSITE" id="PS50002"/>
    </source>
</evidence>
<evidence type="ECO:0000256" key="3">
    <source>
        <dbReference type="ARBA" id="ARBA00022475"/>
    </source>
</evidence>
<dbReference type="InterPro" id="IPR001452">
    <property type="entry name" value="SH3_domain"/>
</dbReference>
<dbReference type="GO" id="GO:0000147">
    <property type="term" value="P:actin cortical patch assembly"/>
    <property type="evidence" value="ECO:0007669"/>
    <property type="project" value="TreeGrafter"/>
</dbReference>
<evidence type="ECO:0000313" key="8">
    <source>
        <dbReference type="EMBL" id="KAI9635235.1"/>
    </source>
</evidence>
<dbReference type="InterPro" id="IPR036028">
    <property type="entry name" value="SH3-like_dom_sf"/>
</dbReference>
<feature type="region of interest" description="Disordered" evidence="6">
    <location>
        <begin position="147"/>
        <end position="199"/>
    </location>
</feature>
<dbReference type="Proteomes" id="UP001164286">
    <property type="component" value="Unassembled WGS sequence"/>
</dbReference>
<gene>
    <name evidence="8" type="ORF">MKK02DRAFT_32704</name>
</gene>
<organism evidence="8 9">
    <name type="scientific">Dioszegia hungarica</name>
    <dbReference type="NCBI Taxonomy" id="4972"/>
    <lineage>
        <taxon>Eukaryota</taxon>
        <taxon>Fungi</taxon>
        <taxon>Dikarya</taxon>
        <taxon>Basidiomycota</taxon>
        <taxon>Agaricomycotina</taxon>
        <taxon>Tremellomycetes</taxon>
        <taxon>Tremellales</taxon>
        <taxon>Bulleribasidiaceae</taxon>
        <taxon>Dioszegia</taxon>
    </lineage>
</organism>
<proteinExistence type="predicted"/>
<evidence type="ECO:0000256" key="6">
    <source>
        <dbReference type="SAM" id="MobiDB-lite"/>
    </source>
</evidence>
<feature type="compositionally biased region" description="Low complexity" evidence="6">
    <location>
        <begin position="153"/>
        <end position="163"/>
    </location>
</feature>
<dbReference type="Gene3D" id="2.30.30.40">
    <property type="entry name" value="SH3 Domains"/>
    <property type="match status" value="1"/>
</dbReference>
<evidence type="ECO:0000256" key="1">
    <source>
        <dbReference type="ARBA" id="ARBA00004236"/>
    </source>
</evidence>
<dbReference type="PANTHER" id="PTHR15735:SF19">
    <property type="entry name" value="ACTIN CYTOSKELETON-REGULATORY COMPLEX PROTEIN SLA1"/>
    <property type="match status" value="1"/>
</dbReference>
<feature type="compositionally biased region" description="Pro residues" evidence="6">
    <location>
        <begin position="68"/>
        <end position="78"/>
    </location>
</feature>
<evidence type="ECO:0000256" key="2">
    <source>
        <dbReference type="ARBA" id="ARBA00022443"/>
    </source>
</evidence>
<accession>A0AA38LU01</accession>
<dbReference type="GeneID" id="77727764"/>